<evidence type="ECO:0000259" key="2">
    <source>
        <dbReference type="Pfam" id="PF01408"/>
    </source>
</evidence>
<dbReference type="SUPFAM" id="SSF51735">
    <property type="entry name" value="NAD(P)-binding Rossmann-fold domains"/>
    <property type="match status" value="1"/>
</dbReference>
<dbReference type="STRING" id="35622.SAMN04489764_0089"/>
<dbReference type="GO" id="GO:0000166">
    <property type="term" value="F:nucleotide binding"/>
    <property type="evidence" value="ECO:0007669"/>
    <property type="project" value="InterPro"/>
</dbReference>
<dbReference type="EMBL" id="FNKK01000002">
    <property type="protein sequence ID" value="SDQ29717.1"/>
    <property type="molecule type" value="Genomic_DNA"/>
</dbReference>
<evidence type="ECO:0000313" key="5">
    <source>
        <dbReference type="Proteomes" id="UP000217103"/>
    </source>
</evidence>
<dbReference type="PANTHER" id="PTHR43818">
    <property type="entry name" value="BCDNA.GH03377"/>
    <property type="match status" value="1"/>
</dbReference>
<keyword evidence="1" id="KW-0560">Oxidoreductase</keyword>
<sequence length="377" mass="39800">MTAGRLRVGVIGANPDVGWAAATHLPVLAELPDFELTAVATRRAESAEAAAARWGARHAFTDLDELIAHPDVDVVTVSIQLPARDDLVTRVIDAGKHVYCEWPLAINGAEAARLRDLADAKGVRHIVGLQNRHHPAVRLARELVAAGEIGEVLSATFSYSAARSHLPGDRLPRRMIWLVDRERGANDLTILSAHALDLFGTVVGGFRELSALLSIRTPRMVVDETGEELAVTSPDQILIHGELDSGAVAAVQIMIGTPAGAGARMDILGRTGRLTLQTTTANLIGGEFVAALARAGRPPTILEIPERHRGPLPAASVAAGNVAVNYVLLAEAIRTGAPLSPDFTTATRLHRLVDTIAEAASTGRRTPVTLSASPPAP</sequence>
<dbReference type="PANTHER" id="PTHR43818:SF11">
    <property type="entry name" value="BCDNA.GH03377"/>
    <property type="match status" value="1"/>
</dbReference>
<dbReference type="Gene3D" id="3.30.360.10">
    <property type="entry name" value="Dihydrodipicolinate Reductase, domain 2"/>
    <property type="match status" value="1"/>
</dbReference>
<dbReference type="AlphaFoldDB" id="A0A1H0ZQQ4"/>
<evidence type="ECO:0000259" key="3">
    <source>
        <dbReference type="Pfam" id="PF22685"/>
    </source>
</evidence>
<evidence type="ECO:0000313" key="4">
    <source>
        <dbReference type="EMBL" id="SDQ29717.1"/>
    </source>
</evidence>
<feature type="domain" description="Gfo/Idh/MocA-like oxidoreductase N-terminal" evidence="2">
    <location>
        <begin position="6"/>
        <end position="128"/>
    </location>
</feature>
<gene>
    <name evidence="4" type="ORF">SAMN04489764_0089</name>
</gene>
<organism evidence="4 5">
    <name type="scientific">Thermostaphylospora chromogena</name>
    <dbReference type="NCBI Taxonomy" id="35622"/>
    <lineage>
        <taxon>Bacteria</taxon>
        <taxon>Bacillati</taxon>
        <taxon>Actinomycetota</taxon>
        <taxon>Actinomycetes</taxon>
        <taxon>Streptosporangiales</taxon>
        <taxon>Thermomonosporaceae</taxon>
        <taxon>Thermostaphylospora</taxon>
    </lineage>
</organism>
<dbReference type="Proteomes" id="UP000217103">
    <property type="component" value="Unassembled WGS sequence"/>
</dbReference>
<proteinExistence type="predicted"/>
<dbReference type="RefSeq" id="WP_093256690.1">
    <property type="nucleotide sequence ID" value="NZ_FNKK01000002.1"/>
</dbReference>
<reference evidence="4 5" key="1">
    <citation type="submission" date="2016-10" db="EMBL/GenBank/DDBJ databases">
        <authorList>
            <person name="de Groot N.N."/>
        </authorList>
    </citation>
    <scope>NUCLEOTIDE SEQUENCE [LARGE SCALE GENOMIC DNA]</scope>
    <source>
        <strain evidence="4 5">DSM 43794</strain>
    </source>
</reference>
<dbReference type="InterPro" id="IPR000683">
    <property type="entry name" value="Gfo/Idh/MocA-like_OxRdtase_N"/>
</dbReference>
<dbReference type="GO" id="GO:0016491">
    <property type="term" value="F:oxidoreductase activity"/>
    <property type="evidence" value="ECO:0007669"/>
    <property type="project" value="UniProtKB-KW"/>
</dbReference>
<dbReference type="Pfam" id="PF01408">
    <property type="entry name" value="GFO_IDH_MocA"/>
    <property type="match status" value="1"/>
</dbReference>
<keyword evidence="5" id="KW-1185">Reference proteome</keyword>
<dbReference type="Pfam" id="PF22685">
    <property type="entry name" value="Gal80p_C-like"/>
    <property type="match status" value="1"/>
</dbReference>
<dbReference type="OrthoDB" id="9815825at2"/>
<dbReference type="InterPro" id="IPR050463">
    <property type="entry name" value="Gfo/Idh/MocA_oxidrdct_glycsds"/>
</dbReference>
<dbReference type="Gene3D" id="3.40.50.720">
    <property type="entry name" value="NAD(P)-binding Rossmann-like Domain"/>
    <property type="match status" value="1"/>
</dbReference>
<dbReference type="InterPro" id="IPR036291">
    <property type="entry name" value="NAD(P)-bd_dom_sf"/>
</dbReference>
<accession>A0A1H0ZQQ4</accession>
<name>A0A1H0ZQQ4_9ACTN</name>
<dbReference type="SUPFAM" id="SSF55347">
    <property type="entry name" value="Glyceraldehyde-3-phosphate dehydrogenase-like, C-terminal domain"/>
    <property type="match status" value="1"/>
</dbReference>
<feature type="domain" description="Gal80p-like C-terminal" evidence="3">
    <location>
        <begin position="135"/>
        <end position="277"/>
    </location>
</feature>
<dbReference type="InterPro" id="IPR055080">
    <property type="entry name" value="Gal80p-like_C"/>
</dbReference>
<evidence type="ECO:0000256" key="1">
    <source>
        <dbReference type="ARBA" id="ARBA00023002"/>
    </source>
</evidence>
<protein>
    <submittedName>
        <fullName evidence="4">Predicted dehydrogenase</fullName>
    </submittedName>
</protein>